<feature type="compositionally biased region" description="Basic and acidic residues" evidence="1">
    <location>
        <begin position="123"/>
        <end position="140"/>
    </location>
</feature>
<comment type="caution">
    <text evidence="2">The sequence shown here is derived from an EMBL/GenBank/DDBJ whole genome shotgun (WGS) entry which is preliminary data.</text>
</comment>
<protein>
    <submittedName>
        <fullName evidence="2">Phage replication protein</fullName>
    </submittedName>
</protein>
<feature type="compositionally biased region" description="Low complexity" evidence="1">
    <location>
        <begin position="145"/>
        <end position="162"/>
    </location>
</feature>
<reference evidence="2 3" key="1">
    <citation type="submission" date="2022-02" db="EMBL/GenBank/DDBJ databases">
        <title>Comparative genomics of the first Antarctic Pseudomonas spp. capable of biotransforming 2,4,6-Trinitrotoluene.</title>
        <authorList>
            <person name="Cabrera M.A."/>
            <person name="Marquez S.L."/>
            <person name="Perez-Donoso J.M."/>
        </authorList>
    </citation>
    <scope>NUCLEOTIDE SEQUENCE [LARGE SCALE GENOMIC DNA]</scope>
    <source>
        <strain evidence="2 3">TNT11</strain>
    </source>
</reference>
<evidence type="ECO:0000256" key="1">
    <source>
        <dbReference type="SAM" id="MobiDB-lite"/>
    </source>
</evidence>
<dbReference type="InterPro" id="IPR036388">
    <property type="entry name" value="WH-like_DNA-bd_sf"/>
</dbReference>
<dbReference type="EMBL" id="JAKNRV010000012">
    <property type="protein sequence ID" value="MCK1783381.1"/>
    <property type="molecule type" value="Genomic_DNA"/>
</dbReference>
<dbReference type="InterPro" id="IPR036390">
    <property type="entry name" value="WH_DNA-bd_sf"/>
</dbReference>
<feature type="region of interest" description="Disordered" evidence="1">
    <location>
        <begin position="100"/>
        <end position="167"/>
    </location>
</feature>
<dbReference type="RefSeq" id="WP_247396220.1">
    <property type="nucleotide sequence ID" value="NZ_JAKNRV010000012.1"/>
</dbReference>
<sequence>MQYTITINQFKSLEWGLNSQQAMLFAFVYECPSWANPVKTDDGVFFALSKAKIVCELPLLSGKPDTAYRMLKALEDAGLVQMSSTSKITLIRLTDKGKEWNRKHDGSENYPSNPEGGRKKIRGTSDKSPSKVGKKSELTSDKSPTNQYTNNQGTNQETNNQNLQVVPASPIRTGELVLVIDRPDAPRVEIPPDMPGPKDPDCKTFKTWANYAMSYRRRYKAWPVWNAKVAGQIGLLIGRLGIEVSHSVAAYYLGINDAMLIRKCHSLSELLANAEGYHTQWKTNIQTNGETARQQEKTQANINAAQEASRSILEGGNSNAFLRRNR</sequence>
<accession>A0ABT0ECE0</accession>
<evidence type="ECO:0000313" key="2">
    <source>
        <dbReference type="EMBL" id="MCK1783381.1"/>
    </source>
</evidence>
<name>A0ABT0ECE0_9PSED</name>
<dbReference type="Gene3D" id="1.10.10.10">
    <property type="entry name" value="Winged helix-like DNA-binding domain superfamily/Winged helix DNA-binding domain"/>
    <property type="match status" value="1"/>
</dbReference>
<proteinExistence type="predicted"/>
<organism evidence="2 3">
    <name type="scientific">Pseudomonas emilianonis</name>
    <dbReference type="NCBI Taxonomy" id="2915812"/>
    <lineage>
        <taxon>Bacteria</taxon>
        <taxon>Pseudomonadati</taxon>
        <taxon>Pseudomonadota</taxon>
        <taxon>Gammaproteobacteria</taxon>
        <taxon>Pseudomonadales</taxon>
        <taxon>Pseudomonadaceae</taxon>
        <taxon>Pseudomonas</taxon>
    </lineage>
</organism>
<gene>
    <name evidence="2" type="ORF">L9Z73_03105</name>
</gene>
<dbReference type="SUPFAM" id="SSF46785">
    <property type="entry name" value="Winged helix' DNA-binding domain"/>
    <property type="match status" value="1"/>
</dbReference>
<dbReference type="Proteomes" id="UP001317085">
    <property type="component" value="Unassembled WGS sequence"/>
</dbReference>
<keyword evidence="3" id="KW-1185">Reference proteome</keyword>
<evidence type="ECO:0000313" key="3">
    <source>
        <dbReference type="Proteomes" id="UP001317085"/>
    </source>
</evidence>